<dbReference type="AlphaFoldDB" id="A0A1T5KYN7"/>
<dbReference type="RefSeq" id="WP_079574931.1">
    <property type="nucleotide sequence ID" value="NZ_FUZQ01000004.1"/>
</dbReference>
<keyword evidence="2" id="KW-1185">Reference proteome</keyword>
<evidence type="ECO:0000313" key="1">
    <source>
        <dbReference type="EMBL" id="SKC68942.1"/>
    </source>
</evidence>
<dbReference type="InterPro" id="IPR005583">
    <property type="entry name" value="YaaA"/>
</dbReference>
<dbReference type="PANTHER" id="PTHR30283:SF4">
    <property type="entry name" value="PEROXIDE STRESS RESISTANCE PROTEIN YAAA"/>
    <property type="match status" value="1"/>
</dbReference>
<organism evidence="1 2">
    <name type="scientific">Krasilnikoviella flava</name>
    <dbReference type="NCBI Taxonomy" id="526729"/>
    <lineage>
        <taxon>Bacteria</taxon>
        <taxon>Bacillati</taxon>
        <taxon>Actinomycetota</taxon>
        <taxon>Actinomycetes</taxon>
        <taxon>Micrococcales</taxon>
        <taxon>Promicromonosporaceae</taxon>
        <taxon>Krasilnikoviella</taxon>
    </lineage>
</organism>
<dbReference type="GO" id="GO:0005829">
    <property type="term" value="C:cytosol"/>
    <property type="evidence" value="ECO:0007669"/>
    <property type="project" value="TreeGrafter"/>
</dbReference>
<protein>
    <submittedName>
        <fullName evidence="1">Uncharacterized protein</fullName>
    </submittedName>
</protein>
<name>A0A1T5KYN7_9MICO</name>
<proteinExistence type="predicted"/>
<dbReference type="EMBL" id="FUZQ01000004">
    <property type="protein sequence ID" value="SKC68942.1"/>
    <property type="molecule type" value="Genomic_DNA"/>
</dbReference>
<dbReference type="PANTHER" id="PTHR30283">
    <property type="entry name" value="PEROXIDE STRESS RESPONSE PROTEIN YAAA"/>
    <property type="match status" value="1"/>
</dbReference>
<reference evidence="1 2" key="1">
    <citation type="submission" date="2017-02" db="EMBL/GenBank/DDBJ databases">
        <authorList>
            <person name="Peterson S.W."/>
        </authorList>
    </citation>
    <scope>NUCLEOTIDE SEQUENCE [LARGE SCALE GENOMIC DNA]</scope>
    <source>
        <strain evidence="1 2">DSM 21481</strain>
    </source>
</reference>
<gene>
    <name evidence="1" type="ORF">SAMN04324258_2658</name>
</gene>
<dbReference type="STRING" id="526729.SAMN04324258_2658"/>
<dbReference type="OrthoDB" id="3210767at2"/>
<evidence type="ECO:0000313" key="2">
    <source>
        <dbReference type="Proteomes" id="UP000189777"/>
    </source>
</evidence>
<accession>A0A1T5KYN7</accession>
<dbReference type="Pfam" id="PF03883">
    <property type="entry name" value="H2O2_YaaD"/>
    <property type="match status" value="1"/>
</dbReference>
<sequence>MLICLPPSEGKTPAPDGAAPVDLARLTGAEHLSDQRRLVLEALAAVSARPDATDLLGVGASLGAEVTRNTDLKDAPTAPASRVYTGVLYAAAGLADLPDDVAARAAHDVRVFSGLWGAVSPADLIPAYRLSMGVDLPGVGKLATAWRPHLSAALDARAAGDVVVDCRSAAYLAAWKPATTGDAAADWVTVRVVREADGKRTVVSHNAKHTRGVLTGHLLRRSGPAPTSATELLAAARELDGQVIGTEVGTGLSYRMVEATLHDASTRRGPRTLEVVIA</sequence>
<dbReference type="GO" id="GO:0033194">
    <property type="term" value="P:response to hydroperoxide"/>
    <property type="evidence" value="ECO:0007669"/>
    <property type="project" value="TreeGrafter"/>
</dbReference>
<dbReference type="Proteomes" id="UP000189777">
    <property type="component" value="Unassembled WGS sequence"/>
</dbReference>